<dbReference type="AlphaFoldDB" id="A0A0P1EYP0"/>
<evidence type="ECO:0000313" key="1">
    <source>
        <dbReference type="EMBL" id="CUH60211.1"/>
    </source>
</evidence>
<proteinExistence type="predicted"/>
<dbReference type="EMBL" id="CYRX01000025">
    <property type="protein sequence ID" value="CUH60211.1"/>
    <property type="molecule type" value="Genomic_DNA"/>
</dbReference>
<evidence type="ECO:0000313" key="2">
    <source>
        <dbReference type="Proteomes" id="UP000051298"/>
    </source>
</evidence>
<sequence length="231" mass="25520">MSVPSPTLQLLLRLGFVEQAPEWGMPCVSYELPHLTLTCCDGINKHFREVVLVSGIYNNGRSLSEISYQIPPDLSTDENAAAWLVYVLRRDLDEIGPLPDWVSLGRANQMLVPMVAEQEAYRNRPACNIEADFARILRARMTALIAELASDASLRIEFDGSMLQAVVNKEAVKVPAEGIAWTGHIVVPSANAFKFPKRIAAQGTTLDFWDGLMGLGRRGYHAEWVEDGGHG</sequence>
<organism evidence="1 2">
    <name type="scientific">Thalassobacter stenotrophicus</name>
    <dbReference type="NCBI Taxonomy" id="266809"/>
    <lineage>
        <taxon>Bacteria</taxon>
        <taxon>Pseudomonadati</taxon>
        <taxon>Pseudomonadota</taxon>
        <taxon>Alphaproteobacteria</taxon>
        <taxon>Rhodobacterales</taxon>
        <taxon>Roseobacteraceae</taxon>
        <taxon>Thalassobacter</taxon>
    </lineage>
</organism>
<gene>
    <name evidence="1" type="ORF">THS5294_01500</name>
</gene>
<reference evidence="1 2" key="1">
    <citation type="submission" date="2015-09" db="EMBL/GenBank/DDBJ databases">
        <authorList>
            <consortium name="Swine Surveillance"/>
        </authorList>
    </citation>
    <scope>NUCLEOTIDE SEQUENCE [LARGE SCALE GENOMIC DNA]</scope>
    <source>
        <strain evidence="1 2">CECT 5294</strain>
    </source>
</reference>
<protein>
    <submittedName>
        <fullName evidence="1">Uncharacterized protein</fullName>
    </submittedName>
</protein>
<name>A0A0P1EYP0_9RHOB</name>
<dbReference type="Proteomes" id="UP000051298">
    <property type="component" value="Unassembled WGS sequence"/>
</dbReference>
<accession>A0A0P1EYP0</accession>